<name>A0A3S1BT63_9CYAN</name>
<dbReference type="Proteomes" id="UP000271624">
    <property type="component" value="Unassembled WGS sequence"/>
</dbReference>
<dbReference type="EMBL" id="RSCL01000048">
    <property type="protein sequence ID" value="RUS94431.1"/>
    <property type="molecule type" value="Genomic_DNA"/>
</dbReference>
<dbReference type="AlphaFoldDB" id="A0A3S1BT63"/>
<proteinExistence type="predicted"/>
<comment type="caution">
    <text evidence="1">The sequence shown here is derived from an EMBL/GenBank/DDBJ whole genome shotgun (WGS) entry which is preliminary data.</text>
</comment>
<dbReference type="RefSeq" id="WP_127087255.1">
    <property type="nucleotide sequence ID" value="NZ_RSCL01000048.1"/>
</dbReference>
<accession>A0A3S1BT63</accession>
<evidence type="ECO:0000313" key="1">
    <source>
        <dbReference type="EMBL" id="RUS94431.1"/>
    </source>
</evidence>
<gene>
    <name evidence="1" type="ORF">DSM106972_093260</name>
</gene>
<evidence type="ECO:0000313" key="2">
    <source>
        <dbReference type="Proteomes" id="UP000271624"/>
    </source>
</evidence>
<reference evidence="1" key="2">
    <citation type="journal article" date="2019" name="Genome Biol. Evol.">
        <title>Day and night: Metabolic profiles and evolutionary relationships of six axenic non-marine cyanobacteria.</title>
        <authorList>
            <person name="Will S.E."/>
            <person name="Henke P."/>
            <person name="Boedeker C."/>
            <person name="Huang S."/>
            <person name="Brinkmann H."/>
            <person name="Rohde M."/>
            <person name="Jarek M."/>
            <person name="Friedl T."/>
            <person name="Seufert S."/>
            <person name="Schumacher M."/>
            <person name="Overmann J."/>
            <person name="Neumann-Schaal M."/>
            <person name="Petersen J."/>
        </authorList>
    </citation>
    <scope>NUCLEOTIDE SEQUENCE [LARGE SCALE GENOMIC DNA]</scope>
    <source>
        <strain evidence="1">PCC 7102</strain>
    </source>
</reference>
<sequence length="140" mass="16244">MSTEQTVLEVEAAEITRSFLEDLQKLSYYSGEPIAAVYAYSLLRKMRDMLDRCIGDPYTEVVMALHDALAYQNYWIDYTKNQYQGAYELFLSLVNRKKLSDAEVEDAILALDDLGFNIMPFEVQLNDNIQEYEQDSEQDI</sequence>
<organism evidence="1 2">
    <name type="scientific">Dulcicalothrix desertica PCC 7102</name>
    <dbReference type="NCBI Taxonomy" id="232991"/>
    <lineage>
        <taxon>Bacteria</taxon>
        <taxon>Bacillati</taxon>
        <taxon>Cyanobacteriota</taxon>
        <taxon>Cyanophyceae</taxon>
        <taxon>Nostocales</taxon>
        <taxon>Calotrichaceae</taxon>
        <taxon>Dulcicalothrix</taxon>
    </lineage>
</organism>
<reference evidence="1" key="1">
    <citation type="submission" date="2018-12" db="EMBL/GenBank/DDBJ databases">
        <authorList>
            <person name="Will S."/>
            <person name="Neumann-Schaal M."/>
            <person name="Henke P."/>
        </authorList>
    </citation>
    <scope>NUCLEOTIDE SEQUENCE</scope>
    <source>
        <strain evidence="1">PCC 7102</strain>
    </source>
</reference>
<keyword evidence="2" id="KW-1185">Reference proteome</keyword>
<protein>
    <submittedName>
        <fullName evidence="1">Uncharacterized protein</fullName>
    </submittedName>
</protein>
<dbReference type="OrthoDB" id="512110at2"/>